<keyword evidence="4" id="KW-0418">Kinase</keyword>
<dbReference type="Gene3D" id="3.30.360.10">
    <property type="entry name" value="Dihydrodipicolinate Reductase, domain 2"/>
    <property type="match status" value="1"/>
</dbReference>
<dbReference type="GO" id="GO:0016301">
    <property type="term" value="F:kinase activity"/>
    <property type="evidence" value="ECO:0007669"/>
    <property type="project" value="UniProtKB-KW"/>
</dbReference>
<dbReference type="InterPro" id="IPR011147">
    <property type="entry name" value="Bifunc_Aspkin/hSer_DH"/>
</dbReference>
<gene>
    <name evidence="4" type="ORF">Tci_332489</name>
</gene>
<protein>
    <submittedName>
        <fullName evidence="4">Bifunctional aspartokinase/homoserine dehydrogenase 1 isoform X2</fullName>
    </submittedName>
</protein>
<dbReference type="SUPFAM" id="SSF55347">
    <property type="entry name" value="Glyceraldehyde-3-phosphate dehydrogenase-like, C-terminal domain"/>
    <property type="match status" value="1"/>
</dbReference>
<sequence>MKDIKIYSLFPDKMGPNVMSLEDFLKNGLPMLDDDIEERIKKASSNGNVLRYVCIIDTKDISVSLMERPKDSALGRLKGSDNAVEIYTDQCYSDKQPLMIQGPGAGNNTTAAGVLADILDLQDLYS</sequence>
<dbReference type="EMBL" id="BKCJ010118412">
    <property type="protein sequence ID" value="GEX60514.1"/>
    <property type="molecule type" value="Genomic_DNA"/>
</dbReference>
<feature type="domain" description="Homoserine dehydrogenase catalytic" evidence="3">
    <location>
        <begin position="37"/>
        <end position="119"/>
    </location>
</feature>
<keyword evidence="4" id="KW-0808">Transferase</keyword>
<keyword evidence="2" id="KW-0560">Oxidoreductase</keyword>
<evidence type="ECO:0000256" key="1">
    <source>
        <dbReference type="ARBA" id="ARBA00022857"/>
    </source>
</evidence>
<dbReference type="AlphaFoldDB" id="A0A699H7C0"/>
<comment type="caution">
    <text evidence="4">The sequence shown here is derived from an EMBL/GenBank/DDBJ whole genome shotgun (WGS) entry which is preliminary data.</text>
</comment>
<evidence type="ECO:0000256" key="2">
    <source>
        <dbReference type="ARBA" id="ARBA00023002"/>
    </source>
</evidence>
<proteinExistence type="predicted"/>
<dbReference type="GO" id="GO:0004412">
    <property type="term" value="F:homoserine dehydrogenase activity"/>
    <property type="evidence" value="ECO:0007669"/>
    <property type="project" value="InterPro"/>
</dbReference>
<name>A0A699H7C0_TANCI</name>
<dbReference type="InterPro" id="IPR001342">
    <property type="entry name" value="HDH_cat"/>
</dbReference>
<reference evidence="4" key="1">
    <citation type="journal article" date="2019" name="Sci. Rep.">
        <title>Draft genome of Tanacetum cinerariifolium, the natural source of mosquito coil.</title>
        <authorList>
            <person name="Yamashiro T."/>
            <person name="Shiraishi A."/>
            <person name="Satake H."/>
            <person name="Nakayama K."/>
        </authorList>
    </citation>
    <scope>NUCLEOTIDE SEQUENCE</scope>
</reference>
<organism evidence="4">
    <name type="scientific">Tanacetum cinerariifolium</name>
    <name type="common">Dalmatian daisy</name>
    <name type="synonym">Chrysanthemum cinerariifolium</name>
    <dbReference type="NCBI Taxonomy" id="118510"/>
    <lineage>
        <taxon>Eukaryota</taxon>
        <taxon>Viridiplantae</taxon>
        <taxon>Streptophyta</taxon>
        <taxon>Embryophyta</taxon>
        <taxon>Tracheophyta</taxon>
        <taxon>Spermatophyta</taxon>
        <taxon>Magnoliopsida</taxon>
        <taxon>eudicotyledons</taxon>
        <taxon>Gunneridae</taxon>
        <taxon>Pentapetalae</taxon>
        <taxon>asterids</taxon>
        <taxon>campanulids</taxon>
        <taxon>Asterales</taxon>
        <taxon>Asteraceae</taxon>
        <taxon>Asteroideae</taxon>
        <taxon>Anthemideae</taxon>
        <taxon>Anthemidinae</taxon>
        <taxon>Tanacetum</taxon>
    </lineage>
</organism>
<dbReference type="Pfam" id="PF00742">
    <property type="entry name" value="Homoserine_dh"/>
    <property type="match status" value="1"/>
</dbReference>
<accession>A0A699H7C0</accession>
<evidence type="ECO:0000259" key="3">
    <source>
        <dbReference type="Pfam" id="PF00742"/>
    </source>
</evidence>
<dbReference type="GO" id="GO:0009067">
    <property type="term" value="P:aspartate family amino acid biosynthetic process"/>
    <property type="evidence" value="ECO:0007669"/>
    <property type="project" value="InterPro"/>
</dbReference>
<dbReference type="PANTHER" id="PTHR43070">
    <property type="match status" value="1"/>
</dbReference>
<keyword evidence="1" id="KW-0521">NADP</keyword>
<dbReference type="PANTHER" id="PTHR43070:SF3">
    <property type="entry name" value="HOMOSERINE DEHYDROGENASE"/>
    <property type="match status" value="1"/>
</dbReference>
<evidence type="ECO:0000313" key="4">
    <source>
        <dbReference type="EMBL" id="GEX60514.1"/>
    </source>
</evidence>